<keyword evidence="8" id="KW-1185">Reference proteome</keyword>
<keyword evidence="7" id="KW-0675">Receptor</keyword>
<dbReference type="InterPro" id="IPR018957">
    <property type="entry name" value="Znf_C3HC4_RING-type"/>
</dbReference>
<dbReference type="Gene3D" id="3.30.40.10">
    <property type="entry name" value="Zinc/RING finger domain, C3HC4 (zinc finger)"/>
    <property type="match status" value="3"/>
</dbReference>
<evidence type="ECO:0000313" key="7">
    <source>
        <dbReference type="EMBL" id="KAK2560847.1"/>
    </source>
</evidence>
<dbReference type="InterPro" id="IPR013083">
    <property type="entry name" value="Znf_RING/FYVE/PHD"/>
</dbReference>
<dbReference type="GO" id="GO:0043122">
    <property type="term" value="P:regulation of canonical NF-kappaB signal transduction"/>
    <property type="evidence" value="ECO:0007669"/>
    <property type="project" value="TreeGrafter"/>
</dbReference>
<accession>A0AAD9QGK2</accession>
<feature type="domain" description="TRAF-type" evidence="6">
    <location>
        <begin position="130"/>
        <end position="175"/>
    </location>
</feature>
<dbReference type="Pfam" id="PF02176">
    <property type="entry name" value="zf-TRAF"/>
    <property type="match status" value="2"/>
</dbReference>
<feature type="domain" description="TRAF-type" evidence="6">
    <location>
        <begin position="76"/>
        <end position="128"/>
    </location>
</feature>
<feature type="zinc finger region" description="TRAF-type" evidence="4">
    <location>
        <begin position="130"/>
        <end position="175"/>
    </location>
</feature>
<name>A0AAD9QGK2_ACRCE</name>
<feature type="zinc finger region" description="TRAF-type" evidence="4">
    <location>
        <begin position="76"/>
        <end position="128"/>
    </location>
</feature>
<evidence type="ECO:0000259" key="5">
    <source>
        <dbReference type="PROSITE" id="PS50089"/>
    </source>
</evidence>
<evidence type="ECO:0000256" key="3">
    <source>
        <dbReference type="ARBA" id="ARBA00022833"/>
    </source>
</evidence>
<reference evidence="7" key="1">
    <citation type="journal article" date="2023" name="G3 (Bethesda)">
        <title>Whole genome assembly and annotation of the endangered Caribbean coral Acropora cervicornis.</title>
        <authorList>
            <person name="Selwyn J.D."/>
            <person name="Vollmer S.V."/>
        </authorList>
    </citation>
    <scope>NUCLEOTIDE SEQUENCE</scope>
    <source>
        <strain evidence="7">K2</strain>
    </source>
</reference>
<dbReference type="PROSITE" id="PS50089">
    <property type="entry name" value="ZF_RING_2"/>
    <property type="match status" value="1"/>
</dbReference>
<dbReference type="GO" id="GO:0009898">
    <property type="term" value="C:cytoplasmic side of plasma membrane"/>
    <property type="evidence" value="ECO:0007669"/>
    <property type="project" value="TreeGrafter"/>
</dbReference>
<dbReference type="SUPFAM" id="SSF57850">
    <property type="entry name" value="RING/U-box"/>
    <property type="match status" value="1"/>
</dbReference>
<gene>
    <name evidence="7" type="ORF">P5673_016659</name>
</gene>
<dbReference type="EMBL" id="JARQWQ010000035">
    <property type="protein sequence ID" value="KAK2560847.1"/>
    <property type="molecule type" value="Genomic_DNA"/>
</dbReference>
<feature type="domain" description="RING-type" evidence="5">
    <location>
        <begin position="7"/>
        <end position="34"/>
    </location>
</feature>
<evidence type="ECO:0000313" key="8">
    <source>
        <dbReference type="Proteomes" id="UP001249851"/>
    </source>
</evidence>
<dbReference type="PANTHER" id="PTHR10131:SF153">
    <property type="entry name" value="RING-TYPE DOMAIN-CONTAINING PROTEIN"/>
    <property type="match status" value="1"/>
</dbReference>
<dbReference type="Proteomes" id="UP001249851">
    <property type="component" value="Unassembled WGS sequence"/>
</dbReference>
<keyword evidence="2 4" id="KW-0863">Zinc-finger</keyword>
<dbReference type="AlphaFoldDB" id="A0AAD9QGK2"/>
<evidence type="ECO:0000256" key="1">
    <source>
        <dbReference type="ARBA" id="ARBA00022723"/>
    </source>
</evidence>
<sequence>MLKPVSLNCGHSGCFECLKELSKKTLAPKCPMCRKDFQAANICVNIALDHVTRALSVECLSVGCGWKGGYGNASEHFSNCPKLPIKCNNVECQHVVVREDMPIHAVSYMKRKVQCPDCKKHVKWEMLHEHQAGQCDNAVIPCPLNCGCAFSRDKITLHLPDCRERATLCKVPGCKRILKKKDMTSHLIEAATSHYVLQLNEIKRLRRLIYNKARIKFS</sequence>
<evidence type="ECO:0000259" key="6">
    <source>
        <dbReference type="PROSITE" id="PS50145"/>
    </source>
</evidence>
<dbReference type="InterPro" id="IPR001841">
    <property type="entry name" value="Znf_RING"/>
</dbReference>
<reference evidence="7" key="2">
    <citation type="journal article" date="2023" name="Science">
        <title>Genomic signatures of disease resistance in endangered staghorn corals.</title>
        <authorList>
            <person name="Vollmer S.V."/>
            <person name="Selwyn J.D."/>
            <person name="Despard B.A."/>
            <person name="Roesel C.L."/>
        </authorList>
    </citation>
    <scope>NUCLEOTIDE SEQUENCE</scope>
    <source>
        <strain evidence="7">K2</strain>
    </source>
</reference>
<comment type="caution">
    <text evidence="7">The sequence shown here is derived from an EMBL/GenBank/DDBJ whole genome shotgun (WGS) entry which is preliminary data.</text>
</comment>
<dbReference type="PROSITE" id="PS50145">
    <property type="entry name" value="ZF_TRAF"/>
    <property type="match status" value="2"/>
</dbReference>
<organism evidence="7 8">
    <name type="scientific">Acropora cervicornis</name>
    <name type="common">Staghorn coral</name>
    <dbReference type="NCBI Taxonomy" id="6130"/>
    <lineage>
        <taxon>Eukaryota</taxon>
        <taxon>Metazoa</taxon>
        <taxon>Cnidaria</taxon>
        <taxon>Anthozoa</taxon>
        <taxon>Hexacorallia</taxon>
        <taxon>Scleractinia</taxon>
        <taxon>Astrocoeniina</taxon>
        <taxon>Acroporidae</taxon>
        <taxon>Acropora</taxon>
    </lineage>
</organism>
<evidence type="ECO:0000256" key="4">
    <source>
        <dbReference type="PROSITE-ProRule" id="PRU00207"/>
    </source>
</evidence>
<dbReference type="InterPro" id="IPR001293">
    <property type="entry name" value="Znf_TRAF"/>
</dbReference>
<proteinExistence type="predicted"/>
<keyword evidence="1 4" id="KW-0479">Metal-binding</keyword>
<keyword evidence="3 4" id="KW-0862">Zinc</keyword>
<protein>
    <submittedName>
        <fullName evidence="7">TNF receptor-associated factor 5</fullName>
    </submittedName>
</protein>
<dbReference type="GO" id="GO:0008270">
    <property type="term" value="F:zinc ion binding"/>
    <property type="evidence" value="ECO:0007669"/>
    <property type="project" value="UniProtKB-KW"/>
</dbReference>
<dbReference type="Pfam" id="PF00097">
    <property type="entry name" value="zf-C3HC4"/>
    <property type="match status" value="1"/>
</dbReference>
<evidence type="ECO:0000256" key="2">
    <source>
        <dbReference type="ARBA" id="ARBA00022771"/>
    </source>
</evidence>
<dbReference type="PANTHER" id="PTHR10131">
    <property type="entry name" value="TNF RECEPTOR ASSOCIATED FACTOR"/>
    <property type="match status" value="1"/>
</dbReference>
<dbReference type="SUPFAM" id="SSF49599">
    <property type="entry name" value="TRAF domain-like"/>
    <property type="match status" value="2"/>
</dbReference>
<dbReference type="GO" id="GO:0005164">
    <property type="term" value="F:tumor necrosis factor receptor binding"/>
    <property type="evidence" value="ECO:0007669"/>
    <property type="project" value="TreeGrafter"/>
</dbReference>